<dbReference type="SMART" id="SM01057">
    <property type="entry name" value="Carb_anhydrase"/>
    <property type="match status" value="1"/>
</dbReference>
<feature type="domain" description="Alpha-carbonic anhydrase" evidence="9">
    <location>
        <begin position="108"/>
        <end position="332"/>
    </location>
</feature>
<protein>
    <recommendedName>
        <fullName evidence="2">carbonic anhydrase</fullName>
        <ecNumber evidence="2">4.2.1.1</ecNumber>
    </recommendedName>
</protein>
<dbReference type="AlphaFoldDB" id="A0A7G3GF85"/>
<dbReference type="SUPFAM" id="SSF51069">
    <property type="entry name" value="Carbonic anhydrase"/>
    <property type="match status" value="1"/>
</dbReference>
<dbReference type="GO" id="GO:0008270">
    <property type="term" value="F:zinc ion binding"/>
    <property type="evidence" value="ECO:0007669"/>
    <property type="project" value="InterPro"/>
</dbReference>
<dbReference type="Pfam" id="PF00194">
    <property type="entry name" value="Carb_anhydrase"/>
    <property type="match status" value="1"/>
</dbReference>
<dbReference type="InterPro" id="IPR036398">
    <property type="entry name" value="CA_dom_sf"/>
</dbReference>
<evidence type="ECO:0000256" key="6">
    <source>
        <dbReference type="ARBA" id="ARBA00048348"/>
    </source>
</evidence>
<accession>A0A7G3GF85</accession>
<dbReference type="InterPro" id="IPR023561">
    <property type="entry name" value="Carbonic_anhydrase_a-class"/>
</dbReference>
<name>A0A7G3GF85_9NEIS</name>
<keyword evidence="11" id="KW-1185">Reference proteome</keyword>
<evidence type="ECO:0000256" key="5">
    <source>
        <dbReference type="ARBA" id="ARBA00023239"/>
    </source>
</evidence>
<evidence type="ECO:0000256" key="3">
    <source>
        <dbReference type="ARBA" id="ARBA00022723"/>
    </source>
</evidence>
<sequence length="332" mass="36259">MRHFALFLCLIFSSAQGNEPSHAAPSKAESKPSHEPPKTSHEAVAKEAPKASAAEPPAREILTPPVHAAPPLGRHGIPNPSVSHAPKKRSSHAPAHGTAHASSRHAGGHWAYEGSTGPENWGGMSPSFSLCKEGREQSPINITTSYAQEMEKIKFNYGMTKITVVNNGHTIQLNIDPGSFIEALGTKYQLLQFHFHTPSEEAIGGIRYPMVAHLVHKSEDGKLAVVAALIQQGGQDNPLVEALWDKMPSEHNETRTFDKLTYSPAALLPLDQSFYTFMGSLTTPPCSEGVRWLVMKNPLSISARQIARFRKEFPMNARPIQSINARNVMEGM</sequence>
<organism evidence="10 11">
    <name type="scientific">Iodobacter fluviatilis</name>
    <dbReference type="NCBI Taxonomy" id="537"/>
    <lineage>
        <taxon>Bacteria</taxon>
        <taxon>Pseudomonadati</taxon>
        <taxon>Pseudomonadota</taxon>
        <taxon>Betaproteobacteria</taxon>
        <taxon>Neisseriales</taxon>
        <taxon>Chitinibacteraceae</taxon>
        <taxon>Iodobacter</taxon>
    </lineage>
</organism>
<evidence type="ECO:0000259" key="9">
    <source>
        <dbReference type="PROSITE" id="PS51144"/>
    </source>
</evidence>
<feature type="compositionally biased region" description="Basic and acidic residues" evidence="7">
    <location>
        <begin position="28"/>
        <end position="49"/>
    </location>
</feature>
<keyword evidence="5" id="KW-0456">Lyase</keyword>
<dbReference type="InterPro" id="IPR041891">
    <property type="entry name" value="Alpha_CA_prokaryot-like"/>
</dbReference>
<evidence type="ECO:0000256" key="1">
    <source>
        <dbReference type="ARBA" id="ARBA00010718"/>
    </source>
</evidence>
<dbReference type="Proteomes" id="UP000515917">
    <property type="component" value="Chromosome"/>
</dbReference>
<keyword evidence="8" id="KW-0732">Signal</keyword>
<dbReference type="GO" id="GO:0004089">
    <property type="term" value="F:carbonate dehydratase activity"/>
    <property type="evidence" value="ECO:0007669"/>
    <property type="project" value="UniProtKB-EC"/>
</dbReference>
<dbReference type="RefSeq" id="WP_130107879.1">
    <property type="nucleotide sequence ID" value="NZ_CP025781.1"/>
</dbReference>
<keyword evidence="3" id="KW-0479">Metal-binding</keyword>
<evidence type="ECO:0000256" key="4">
    <source>
        <dbReference type="ARBA" id="ARBA00022833"/>
    </source>
</evidence>
<gene>
    <name evidence="10" type="ORF">C1H71_18755</name>
</gene>
<proteinExistence type="inferred from homology"/>
<feature type="region of interest" description="Disordered" evidence="7">
    <location>
        <begin position="17"/>
        <end position="118"/>
    </location>
</feature>
<dbReference type="EC" id="4.2.1.1" evidence="2"/>
<evidence type="ECO:0000256" key="8">
    <source>
        <dbReference type="SAM" id="SignalP"/>
    </source>
</evidence>
<dbReference type="Gene3D" id="3.10.200.10">
    <property type="entry name" value="Alpha carbonic anhydrase"/>
    <property type="match status" value="1"/>
</dbReference>
<feature type="signal peptide" evidence="8">
    <location>
        <begin position="1"/>
        <end position="17"/>
    </location>
</feature>
<dbReference type="PANTHER" id="PTHR18952:SF265">
    <property type="entry name" value="CARBONIC ANHYDRASE"/>
    <property type="match status" value="1"/>
</dbReference>
<evidence type="ECO:0000313" key="10">
    <source>
        <dbReference type="EMBL" id="QBC45375.1"/>
    </source>
</evidence>
<dbReference type="KEGG" id="ifl:C1H71_18755"/>
<evidence type="ECO:0000256" key="2">
    <source>
        <dbReference type="ARBA" id="ARBA00012925"/>
    </source>
</evidence>
<dbReference type="EMBL" id="CP025781">
    <property type="protein sequence ID" value="QBC45375.1"/>
    <property type="molecule type" value="Genomic_DNA"/>
</dbReference>
<evidence type="ECO:0000256" key="7">
    <source>
        <dbReference type="SAM" id="MobiDB-lite"/>
    </source>
</evidence>
<feature type="chain" id="PRO_5028995391" description="carbonic anhydrase" evidence="8">
    <location>
        <begin position="18"/>
        <end position="332"/>
    </location>
</feature>
<dbReference type="CDD" id="cd03124">
    <property type="entry name" value="alpha_CA_prokaryotic_like"/>
    <property type="match status" value="1"/>
</dbReference>
<dbReference type="PROSITE" id="PS51144">
    <property type="entry name" value="ALPHA_CA_2"/>
    <property type="match status" value="1"/>
</dbReference>
<keyword evidence="4" id="KW-0862">Zinc</keyword>
<comment type="similarity">
    <text evidence="1">Belongs to the alpha-carbonic anhydrase family.</text>
</comment>
<comment type="catalytic activity">
    <reaction evidence="6">
        <text>hydrogencarbonate + H(+) = CO2 + H2O</text>
        <dbReference type="Rhea" id="RHEA:10748"/>
        <dbReference type="ChEBI" id="CHEBI:15377"/>
        <dbReference type="ChEBI" id="CHEBI:15378"/>
        <dbReference type="ChEBI" id="CHEBI:16526"/>
        <dbReference type="ChEBI" id="CHEBI:17544"/>
        <dbReference type="EC" id="4.2.1.1"/>
    </reaction>
</comment>
<evidence type="ECO:0000313" key="11">
    <source>
        <dbReference type="Proteomes" id="UP000515917"/>
    </source>
</evidence>
<dbReference type="PANTHER" id="PTHR18952">
    <property type="entry name" value="CARBONIC ANHYDRASE"/>
    <property type="match status" value="1"/>
</dbReference>
<dbReference type="InterPro" id="IPR001148">
    <property type="entry name" value="CA_dom"/>
</dbReference>
<reference evidence="10 11" key="1">
    <citation type="submission" date="2018-01" db="EMBL/GenBank/DDBJ databases">
        <title>Genome sequence of Iodobacter sp. strain PCH194 isolated from Indian Trans-Himalaya.</title>
        <authorList>
            <person name="Kumar V."/>
            <person name="Thakur V."/>
            <person name="Kumar S."/>
            <person name="Singh D."/>
        </authorList>
    </citation>
    <scope>NUCLEOTIDE SEQUENCE [LARGE SCALE GENOMIC DNA]</scope>
    <source>
        <strain evidence="10 11">PCH194</strain>
    </source>
</reference>